<name>A0ABY7TRD2_9SPHN</name>
<proteinExistence type="predicted"/>
<dbReference type="RefSeq" id="WP_273692050.1">
    <property type="nucleotide sequence ID" value="NZ_CP117413.1"/>
</dbReference>
<dbReference type="PANTHER" id="PTHR30231:SF37">
    <property type="entry name" value="EXODEOXYRIBONUCLEASE 10"/>
    <property type="match status" value="1"/>
</dbReference>
<dbReference type="InterPro" id="IPR012337">
    <property type="entry name" value="RNaseH-like_sf"/>
</dbReference>
<keyword evidence="2" id="KW-0269">Exonuclease</keyword>
<dbReference type="InterPro" id="IPR013520">
    <property type="entry name" value="Ribonucl_H"/>
</dbReference>
<accession>A0ABY7TRD2</accession>
<dbReference type="Gene3D" id="3.30.420.10">
    <property type="entry name" value="Ribonuclease H-like superfamily/Ribonuclease H"/>
    <property type="match status" value="1"/>
</dbReference>
<keyword evidence="2" id="KW-0614">Plasmid</keyword>
<gene>
    <name evidence="2" type="ORF">PQ455_19970</name>
</gene>
<feature type="domain" description="Exonuclease" evidence="1">
    <location>
        <begin position="45"/>
        <end position="210"/>
    </location>
</feature>
<evidence type="ECO:0000313" key="3">
    <source>
        <dbReference type="Proteomes" id="UP001220395"/>
    </source>
</evidence>
<dbReference type="NCBIfam" id="NF006615">
    <property type="entry name" value="PRK09182.1"/>
    <property type="match status" value="1"/>
</dbReference>
<protein>
    <submittedName>
        <fullName evidence="2">3'-5' exonuclease</fullName>
    </submittedName>
</protein>
<sequence length="300" mass="34055">MEARTRMSDLEAMADALQASGQYRVQRRLQPRLRINDARGAPTRQGLFVDVETTGLDPTKHEIIELGMIPFSYLPDGLICDIGPPFEQFQEPSSPIPPAITRLTGITDEMVAGQRIDVDAVRALVDRASLVIAHNASFDRRFLERLSDPFVLKPWACSMSQVDWTEEGHEGVKLAYLAASTGFFYDRHRAVHDCRAAIELLAAPLPTSGVPAMQRLLEKARRSSWRIWAENSPFDLKDVLKARGYRWNGDDNPNPRAWYIDVEDGLQEAEIAFLRKEIYLRDVELLVREITAFNRFSDRA</sequence>
<evidence type="ECO:0000313" key="2">
    <source>
        <dbReference type="EMBL" id="WCT75783.1"/>
    </source>
</evidence>
<dbReference type="CDD" id="cd06127">
    <property type="entry name" value="DEDDh"/>
    <property type="match status" value="1"/>
</dbReference>
<dbReference type="SUPFAM" id="SSF53098">
    <property type="entry name" value="Ribonuclease H-like"/>
    <property type="match status" value="1"/>
</dbReference>
<dbReference type="InterPro" id="IPR036397">
    <property type="entry name" value="RNaseH_sf"/>
</dbReference>
<keyword evidence="2" id="KW-0378">Hydrolase</keyword>
<keyword evidence="3" id="KW-1185">Reference proteome</keyword>
<dbReference type="PANTHER" id="PTHR30231">
    <property type="entry name" value="DNA POLYMERASE III SUBUNIT EPSILON"/>
    <property type="match status" value="1"/>
</dbReference>
<reference evidence="2 3" key="1">
    <citation type="submission" date="2023-02" db="EMBL/GenBank/DDBJ databases">
        <title>Genome sequence of Sphingomonas naphthae.</title>
        <authorList>
            <person name="Kim S."/>
            <person name="Heo J."/>
            <person name="Kwon S.-W."/>
        </authorList>
    </citation>
    <scope>NUCLEOTIDE SEQUENCE [LARGE SCALE GENOMIC DNA]</scope>
    <source>
        <strain evidence="2 3">KACC 18716</strain>
        <plasmid evidence="2 3">unnamed2</plasmid>
    </source>
</reference>
<keyword evidence="2" id="KW-0540">Nuclease</keyword>
<geneLocation type="plasmid" evidence="2 3">
    <name>unnamed2</name>
</geneLocation>
<dbReference type="Proteomes" id="UP001220395">
    <property type="component" value="Plasmid unnamed2"/>
</dbReference>
<dbReference type="EMBL" id="CP117413">
    <property type="protein sequence ID" value="WCT75783.1"/>
    <property type="molecule type" value="Genomic_DNA"/>
</dbReference>
<dbReference type="GO" id="GO:0004527">
    <property type="term" value="F:exonuclease activity"/>
    <property type="evidence" value="ECO:0007669"/>
    <property type="project" value="UniProtKB-KW"/>
</dbReference>
<organism evidence="2 3">
    <name type="scientific">Sphingomonas naphthae</name>
    <dbReference type="NCBI Taxonomy" id="1813468"/>
    <lineage>
        <taxon>Bacteria</taxon>
        <taxon>Pseudomonadati</taxon>
        <taxon>Pseudomonadota</taxon>
        <taxon>Alphaproteobacteria</taxon>
        <taxon>Sphingomonadales</taxon>
        <taxon>Sphingomonadaceae</taxon>
        <taxon>Sphingomonas</taxon>
    </lineage>
</organism>
<evidence type="ECO:0000259" key="1">
    <source>
        <dbReference type="SMART" id="SM00479"/>
    </source>
</evidence>
<dbReference type="SMART" id="SM00479">
    <property type="entry name" value="EXOIII"/>
    <property type="match status" value="1"/>
</dbReference>
<dbReference type="Pfam" id="PF00929">
    <property type="entry name" value="RNase_T"/>
    <property type="match status" value="1"/>
</dbReference>